<dbReference type="EMBL" id="HACG01037304">
    <property type="protein sequence ID" value="CEK84169.1"/>
    <property type="molecule type" value="Transcribed_RNA"/>
</dbReference>
<keyword evidence="1" id="KW-0732">Signal</keyword>
<evidence type="ECO:0000313" key="2">
    <source>
        <dbReference type="EMBL" id="CEK84169.1"/>
    </source>
</evidence>
<gene>
    <name evidence="2" type="primary">ORF141100</name>
</gene>
<sequence>MQSLTVAFACLAVCLGLTFTDAHLWDGLKMRWDVNPFNMFFAKPTTEEDAVKENYVKISDCDVNAPWRGARYIKGNDRSVTLLFDVNGHIAGIQAGIPKNQSDGYPTQSIRPPFISDGDNWVVTIYVTDPAKICTTGRSDAEVSAQGTGTNLYIQNSTIPEDSIKAPFNEADIAGTKWTEGKCFIGMGKHYWFNLSLDMKQENMFPVFLLYTGGKSIGFGWAMPTNLTSSTYEHPPSNIFSLFMKEVPIFLTKVSVVSTMHVFMTNSPSTIFCPLF</sequence>
<accession>A0A0B7AT02</accession>
<feature type="chain" id="PRO_5002111579" description="DOMON domain-containing protein" evidence="1">
    <location>
        <begin position="23"/>
        <end position="276"/>
    </location>
</feature>
<name>A0A0B7AT02_9EUPU</name>
<protein>
    <recommendedName>
        <fullName evidence="3">DOMON domain-containing protein</fullName>
    </recommendedName>
</protein>
<evidence type="ECO:0008006" key="3">
    <source>
        <dbReference type="Google" id="ProtNLM"/>
    </source>
</evidence>
<organism evidence="2">
    <name type="scientific">Arion vulgaris</name>
    <dbReference type="NCBI Taxonomy" id="1028688"/>
    <lineage>
        <taxon>Eukaryota</taxon>
        <taxon>Metazoa</taxon>
        <taxon>Spiralia</taxon>
        <taxon>Lophotrochozoa</taxon>
        <taxon>Mollusca</taxon>
        <taxon>Gastropoda</taxon>
        <taxon>Heterobranchia</taxon>
        <taxon>Euthyneura</taxon>
        <taxon>Panpulmonata</taxon>
        <taxon>Eupulmonata</taxon>
        <taxon>Stylommatophora</taxon>
        <taxon>Helicina</taxon>
        <taxon>Arionoidea</taxon>
        <taxon>Arionidae</taxon>
        <taxon>Arion</taxon>
    </lineage>
</organism>
<reference evidence="2" key="1">
    <citation type="submission" date="2014-12" db="EMBL/GenBank/DDBJ databases">
        <title>Insight into the proteome of Arion vulgaris.</title>
        <authorList>
            <person name="Aradska J."/>
            <person name="Bulat T."/>
            <person name="Smidak R."/>
            <person name="Sarate P."/>
            <person name="Gangsoo J."/>
            <person name="Sialana F."/>
            <person name="Bilban M."/>
            <person name="Lubec G."/>
        </authorList>
    </citation>
    <scope>NUCLEOTIDE SEQUENCE</scope>
    <source>
        <tissue evidence="2">Skin</tissue>
    </source>
</reference>
<feature type="signal peptide" evidence="1">
    <location>
        <begin position="1"/>
        <end position="22"/>
    </location>
</feature>
<evidence type="ECO:0000256" key="1">
    <source>
        <dbReference type="SAM" id="SignalP"/>
    </source>
</evidence>
<dbReference type="AlphaFoldDB" id="A0A0B7AT02"/>
<proteinExistence type="predicted"/>